<evidence type="ECO:0000256" key="6">
    <source>
        <dbReference type="ARBA" id="ARBA00023004"/>
    </source>
</evidence>
<dbReference type="PROSITE" id="PS00198">
    <property type="entry name" value="4FE4S_FER_1"/>
    <property type="match status" value="1"/>
</dbReference>
<dbReference type="PANTHER" id="PTHR43545:SF4">
    <property type="entry name" value="IRON-SULFUR PROTEIN"/>
    <property type="match status" value="1"/>
</dbReference>
<evidence type="ECO:0000259" key="8">
    <source>
        <dbReference type="PROSITE" id="PS51379"/>
    </source>
</evidence>
<feature type="domain" description="4Fe-4S ferredoxin-type" evidence="8">
    <location>
        <begin position="68"/>
        <end position="97"/>
    </location>
</feature>
<keyword evidence="6" id="KW-0408">Iron</keyword>
<dbReference type="GO" id="GO:0046872">
    <property type="term" value="F:metal ion binding"/>
    <property type="evidence" value="ECO:0007669"/>
    <property type="project" value="UniProtKB-KW"/>
</dbReference>
<dbReference type="PROSITE" id="PS51379">
    <property type="entry name" value="4FE4S_FER_2"/>
    <property type="match status" value="2"/>
</dbReference>
<keyword evidence="3" id="KW-0004">4Fe-4S</keyword>
<feature type="domain" description="4Fe-4S ferredoxin-type" evidence="8">
    <location>
        <begin position="166"/>
        <end position="195"/>
    </location>
</feature>
<proteinExistence type="predicted"/>
<dbReference type="InterPro" id="IPR051555">
    <property type="entry name" value="FDH_Electron_Transfer_Unit"/>
</dbReference>
<evidence type="ECO:0000313" key="9">
    <source>
        <dbReference type="EMBL" id="HGU16106.1"/>
    </source>
</evidence>
<evidence type="ECO:0000256" key="1">
    <source>
        <dbReference type="ARBA" id="ARBA00004196"/>
    </source>
</evidence>
<dbReference type="GO" id="GO:0051539">
    <property type="term" value="F:4 iron, 4 sulfur cluster binding"/>
    <property type="evidence" value="ECO:0007669"/>
    <property type="project" value="UniProtKB-KW"/>
</dbReference>
<evidence type="ECO:0000256" key="7">
    <source>
        <dbReference type="ARBA" id="ARBA00023014"/>
    </source>
</evidence>
<keyword evidence="4" id="KW-0479">Metal-binding</keyword>
<accession>A0A7V4N4I3</accession>
<dbReference type="InterPro" id="IPR019546">
    <property type="entry name" value="TAT_signal_bac_arc"/>
</dbReference>
<dbReference type="GO" id="GO:0030313">
    <property type="term" value="C:cell envelope"/>
    <property type="evidence" value="ECO:0007669"/>
    <property type="project" value="UniProtKB-SubCell"/>
</dbReference>
<reference evidence="9" key="1">
    <citation type="journal article" date="2020" name="mSystems">
        <title>Genome- and Community-Level Interaction Insights into Carbon Utilization and Element Cycling Functions of Hydrothermarchaeota in Hydrothermal Sediment.</title>
        <authorList>
            <person name="Zhou Z."/>
            <person name="Liu Y."/>
            <person name="Xu W."/>
            <person name="Pan J."/>
            <person name="Luo Z.H."/>
            <person name="Li M."/>
        </authorList>
    </citation>
    <scope>NUCLEOTIDE SEQUENCE [LARGE SCALE GENOMIC DNA]</scope>
    <source>
        <strain evidence="9">SpSt-711</strain>
    </source>
</reference>
<keyword evidence="7" id="KW-0411">Iron-sulfur</keyword>
<evidence type="ECO:0000256" key="3">
    <source>
        <dbReference type="ARBA" id="ARBA00022485"/>
    </source>
</evidence>
<dbReference type="PANTHER" id="PTHR43545">
    <property type="entry name" value="FORMATE DEHYDROGENASE, NITRATE-INDUCIBLE, IRON-SULFUR SUBUNIT"/>
    <property type="match status" value="1"/>
</dbReference>
<comment type="caution">
    <text evidence="9">The sequence shown here is derived from an EMBL/GenBank/DDBJ whole genome shotgun (WGS) entry which is preliminary data.</text>
</comment>
<sequence length="340" mass="38616">MKLNRREFLKRLGALAGTLIIAKPSISQAYSKGEAPSIYATGNKANEKVWKIYEERKKKHLPPPEEPYGVLIDISKCIGCRRCEWACNEWNKNPNRPLKEFEASVHQKPSVFDKIRRPHAGNFTVVNRFYTKDGIPLYVKKQCMHCIHPACYSACLVEAYRKTPEGPVIYNKSVCLGCRYCMLACPFDIPAYEYYDPITPQITKCTMCYDRIVEGKVPACVEICTAGALTFGKRSEIIKLAWDRIGNNPGKYVPYVYGEKEVGGTSWLYISPVPFEEVGFLTEIGETPIPEYSDSFLFAVKLFEVVGAWPLVFGAYYQISRSRKKKQSINEEKGEGHGKK</sequence>
<keyword evidence="5" id="KW-0677">Repeat</keyword>
<name>A0A7V4N4I3_9BACT</name>
<dbReference type="NCBIfam" id="TIGR01409">
    <property type="entry name" value="TAT_signal_seq"/>
    <property type="match status" value="1"/>
</dbReference>
<protein>
    <submittedName>
        <fullName evidence="9">4Fe-4S dicluster domain-containing protein</fullName>
    </submittedName>
</protein>
<dbReference type="Pfam" id="PF13247">
    <property type="entry name" value="Fer4_11"/>
    <property type="match status" value="1"/>
</dbReference>
<dbReference type="InterPro" id="IPR006311">
    <property type="entry name" value="TAT_signal"/>
</dbReference>
<evidence type="ECO:0000256" key="5">
    <source>
        <dbReference type="ARBA" id="ARBA00022737"/>
    </source>
</evidence>
<comment type="subunit">
    <text evidence="2">Heterodimer of a large and a small subunit.</text>
</comment>
<gene>
    <name evidence="9" type="ORF">ENU91_05590</name>
</gene>
<dbReference type="SUPFAM" id="SSF54862">
    <property type="entry name" value="4Fe-4S ferredoxins"/>
    <property type="match status" value="1"/>
</dbReference>
<evidence type="ECO:0000256" key="2">
    <source>
        <dbReference type="ARBA" id="ARBA00011771"/>
    </source>
</evidence>
<dbReference type="Gene3D" id="3.30.70.20">
    <property type="match status" value="2"/>
</dbReference>
<comment type="subcellular location">
    <subcellularLocation>
        <location evidence="1">Cell envelope</location>
    </subcellularLocation>
</comment>
<dbReference type="AlphaFoldDB" id="A0A7V4N4I3"/>
<dbReference type="InterPro" id="IPR017900">
    <property type="entry name" value="4Fe4S_Fe_S_CS"/>
</dbReference>
<dbReference type="EMBL" id="DTEI01000097">
    <property type="protein sequence ID" value="HGU16106.1"/>
    <property type="molecule type" value="Genomic_DNA"/>
</dbReference>
<dbReference type="InterPro" id="IPR017896">
    <property type="entry name" value="4Fe4S_Fe-S-bd"/>
</dbReference>
<evidence type="ECO:0000256" key="4">
    <source>
        <dbReference type="ARBA" id="ARBA00022723"/>
    </source>
</evidence>
<dbReference type="CDD" id="cd10561">
    <property type="entry name" value="HybA_like"/>
    <property type="match status" value="1"/>
</dbReference>
<dbReference type="PROSITE" id="PS51318">
    <property type="entry name" value="TAT"/>
    <property type="match status" value="1"/>
</dbReference>
<organism evidence="9">
    <name type="scientific">Thermodesulfobacterium geofontis</name>
    <dbReference type="NCBI Taxonomy" id="1295609"/>
    <lineage>
        <taxon>Bacteria</taxon>
        <taxon>Pseudomonadati</taxon>
        <taxon>Thermodesulfobacteriota</taxon>
        <taxon>Thermodesulfobacteria</taxon>
        <taxon>Thermodesulfobacteriales</taxon>
        <taxon>Thermodesulfobacteriaceae</taxon>
        <taxon>Thermodesulfobacterium</taxon>
    </lineage>
</organism>